<proteinExistence type="predicted"/>
<feature type="compositionally biased region" description="Basic and acidic residues" evidence="1">
    <location>
        <begin position="100"/>
        <end position="109"/>
    </location>
</feature>
<feature type="region of interest" description="Disordered" evidence="1">
    <location>
        <begin position="88"/>
        <end position="109"/>
    </location>
</feature>
<protein>
    <submittedName>
        <fullName evidence="2">Uncharacterized protein</fullName>
    </submittedName>
</protein>
<feature type="non-terminal residue" evidence="2">
    <location>
        <position position="132"/>
    </location>
</feature>
<feature type="region of interest" description="Disordered" evidence="1">
    <location>
        <begin position="1"/>
        <end position="31"/>
    </location>
</feature>
<dbReference type="EMBL" id="CADCTL010000155">
    <property type="protein sequence ID" value="CAA9253301.1"/>
    <property type="molecule type" value="Genomic_DNA"/>
</dbReference>
<accession>A0A6J4IIR8</accession>
<organism evidence="2">
    <name type="scientific">uncultured Acetobacteraceae bacterium</name>
    <dbReference type="NCBI Taxonomy" id="169975"/>
    <lineage>
        <taxon>Bacteria</taxon>
        <taxon>Pseudomonadati</taxon>
        <taxon>Pseudomonadota</taxon>
        <taxon>Alphaproteobacteria</taxon>
        <taxon>Acetobacterales</taxon>
        <taxon>Acetobacteraceae</taxon>
        <taxon>environmental samples</taxon>
    </lineage>
</organism>
<feature type="compositionally biased region" description="Basic residues" evidence="1">
    <location>
        <begin position="1"/>
        <end position="24"/>
    </location>
</feature>
<dbReference type="AlphaFoldDB" id="A0A6J4IIR8"/>
<feature type="non-terminal residue" evidence="2">
    <location>
        <position position="1"/>
    </location>
</feature>
<reference evidence="2" key="1">
    <citation type="submission" date="2020-02" db="EMBL/GenBank/DDBJ databases">
        <authorList>
            <person name="Meier V. D."/>
        </authorList>
    </citation>
    <scope>NUCLEOTIDE SEQUENCE</scope>
    <source>
        <strain evidence="2">AVDCRST_MAG04</strain>
    </source>
</reference>
<evidence type="ECO:0000256" key="1">
    <source>
        <dbReference type="SAM" id="MobiDB-lite"/>
    </source>
</evidence>
<name>A0A6J4IIR8_9PROT</name>
<evidence type="ECO:0000313" key="2">
    <source>
        <dbReference type="EMBL" id="CAA9253301.1"/>
    </source>
</evidence>
<gene>
    <name evidence="2" type="ORF">AVDCRST_MAG04-2220</name>
</gene>
<sequence>RRRRAGGPHARRRGAGRRARRAKLGLRPAGDAVRRARRVAAGNQGLGPRAPFLLGGERRGGRRGVLRLGTRGPFRGDLDLVVAGLRRPRLPGNDALGRPRGGDGHGWHADRARRVRVGHVPDRAAALERAGL</sequence>